<accession>A0A075H8L3</accession>
<dbReference type="InterPro" id="IPR012678">
    <property type="entry name" value="Ribosomal_uL23/eL15/eS24_sf"/>
</dbReference>
<dbReference type="PANTHER" id="PTHR10496">
    <property type="entry name" value="40S RIBOSOMAL PROTEIN S24"/>
    <property type="match status" value="1"/>
</dbReference>
<dbReference type="Pfam" id="PF01282">
    <property type="entry name" value="Ribosomal_S24e"/>
    <property type="match status" value="1"/>
</dbReference>
<dbReference type="GO" id="GO:0005840">
    <property type="term" value="C:ribosome"/>
    <property type="evidence" value="ECO:0007669"/>
    <property type="project" value="UniProtKB-KW"/>
</dbReference>
<dbReference type="GO" id="GO:1990904">
    <property type="term" value="C:ribonucleoprotein complex"/>
    <property type="evidence" value="ECO:0007669"/>
    <property type="project" value="UniProtKB-KW"/>
</dbReference>
<evidence type="ECO:0000256" key="4">
    <source>
        <dbReference type="SAM" id="MobiDB-lite"/>
    </source>
</evidence>
<dbReference type="InterPro" id="IPR001976">
    <property type="entry name" value="Ribosomal_eS24"/>
</dbReference>
<organism evidence="5">
    <name type="scientific">uncultured marine group II/III euryarchaeote KM3_44_G05</name>
    <dbReference type="NCBI Taxonomy" id="1456448"/>
    <lineage>
        <taxon>Archaea</taxon>
        <taxon>Methanobacteriati</taxon>
        <taxon>Methanobacteriota</taxon>
        <taxon>environmental samples</taxon>
    </lineage>
</organism>
<name>A0A075H8L3_9EURY</name>
<dbReference type="GO" id="GO:0006412">
    <property type="term" value="P:translation"/>
    <property type="evidence" value="ECO:0007669"/>
    <property type="project" value="UniProtKB-UniRule"/>
</dbReference>
<dbReference type="Gene3D" id="3.30.70.3370">
    <property type="match status" value="1"/>
</dbReference>
<keyword evidence="2 3" id="KW-0687">Ribonucleoprotein</keyword>
<evidence type="ECO:0000256" key="2">
    <source>
        <dbReference type="ARBA" id="ARBA00023274"/>
    </source>
</evidence>
<dbReference type="EMBL" id="KF900884">
    <property type="protein sequence ID" value="AIF10183.1"/>
    <property type="molecule type" value="Genomic_DNA"/>
</dbReference>
<feature type="compositionally biased region" description="Acidic residues" evidence="4">
    <location>
        <begin position="114"/>
        <end position="130"/>
    </location>
</feature>
<sequence>MCAEGGIEMEVINRLDNPLLNRVEIEFKVTHTNSATPSRSAMRSAIASIEPGASADTVVVKEVSTRFGQPQTTGLAFIYDSVESMQNEPKYILKRHGEGAEAAEASPAPAPEPEAAEEAAEEVDVSGGEE</sequence>
<evidence type="ECO:0000313" key="5">
    <source>
        <dbReference type="EMBL" id="AIF10183.1"/>
    </source>
</evidence>
<evidence type="ECO:0000256" key="1">
    <source>
        <dbReference type="ARBA" id="ARBA00022980"/>
    </source>
</evidence>
<dbReference type="InterPro" id="IPR053709">
    <property type="entry name" value="eRP_eS24_sf"/>
</dbReference>
<dbReference type="HAMAP" id="MF_00545">
    <property type="entry name" value="Ribosomal_eS24"/>
    <property type="match status" value="1"/>
</dbReference>
<dbReference type="SUPFAM" id="SSF54189">
    <property type="entry name" value="Ribosomal proteins S24e, L23 and L15e"/>
    <property type="match status" value="1"/>
</dbReference>
<dbReference type="GO" id="GO:0003735">
    <property type="term" value="F:structural constituent of ribosome"/>
    <property type="evidence" value="ECO:0007669"/>
    <property type="project" value="InterPro"/>
</dbReference>
<gene>
    <name evidence="3" type="primary">rps24e</name>
</gene>
<protein>
    <recommendedName>
        <fullName evidence="3">Small ribosomal subunit protein eS24</fullName>
    </recommendedName>
</protein>
<dbReference type="AlphaFoldDB" id="A0A075H8L3"/>
<proteinExistence type="inferred from homology"/>
<evidence type="ECO:0000256" key="3">
    <source>
        <dbReference type="HAMAP-Rule" id="MF_00545"/>
    </source>
</evidence>
<reference evidence="5" key="1">
    <citation type="journal article" date="2014" name="Genome Biol. Evol.">
        <title>Pangenome evidence for extensive interdomain horizontal transfer affecting lineage core and shell genes in uncultured planktonic thaumarchaeota and euryarchaeota.</title>
        <authorList>
            <person name="Deschamps P."/>
            <person name="Zivanovic Y."/>
            <person name="Moreira D."/>
            <person name="Rodriguez-Valera F."/>
            <person name="Lopez-Garcia P."/>
        </authorList>
    </citation>
    <scope>NUCLEOTIDE SEQUENCE</scope>
</reference>
<keyword evidence="1 3" id="KW-0689">Ribosomal protein</keyword>
<feature type="region of interest" description="Disordered" evidence="4">
    <location>
        <begin position="93"/>
        <end position="130"/>
    </location>
</feature>
<comment type="similarity">
    <text evidence="3">Belongs to the eukaryotic ribosomal protein eS24 family.</text>
</comment>